<dbReference type="InterPro" id="IPR020568">
    <property type="entry name" value="Ribosomal_Su5_D2-typ_SF"/>
</dbReference>
<dbReference type="GO" id="GO:0003723">
    <property type="term" value="F:RNA binding"/>
    <property type="evidence" value="ECO:0007669"/>
    <property type="project" value="TreeGrafter"/>
</dbReference>
<dbReference type="AlphaFoldDB" id="A0AAD9PM84"/>
<evidence type="ECO:0000313" key="4">
    <source>
        <dbReference type="Proteomes" id="UP001214638"/>
    </source>
</evidence>
<comment type="similarity">
    <text evidence="1">Belongs to the RNase PH family.</text>
</comment>
<evidence type="ECO:0000313" key="3">
    <source>
        <dbReference type="EMBL" id="KAK2197373.1"/>
    </source>
</evidence>
<evidence type="ECO:0000259" key="2">
    <source>
        <dbReference type="Pfam" id="PF01138"/>
    </source>
</evidence>
<sequence length="258" mass="28311">MSKLEYIGIDGLRIDGRKPNEVRLIEVSCGTECNINPQIYDGVAQIVHGLTKVSAYVKGPIEATRQRNKAPGFNNADAVDINCEIIFSNEKQSRGSKNDRLAADLMYAIKSTFEKNILAHLYKKLVLHVIINVINADGALKAAVLNATCVALVDAGIALRDMISSCTAVYLNSRILIDPNQQESNASIVELTLSTCVTSQEIAYIDLKSRYAIDDVNELMKACIQGASQFTYHAKTKLLNYAENIIKLNQAVHGDSYS</sequence>
<dbReference type="Pfam" id="PF01138">
    <property type="entry name" value="RNase_PH"/>
    <property type="match status" value="1"/>
</dbReference>
<dbReference type="RefSeq" id="XP_067804215.1">
    <property type="nucleotide sequence ID" value="XM_067945424.1"/>
</dbReference>
<name>A0AAD9PM84_9APIC</name>
<dbReference type="GO" id="GO:0000176">
    <property type="term" value="C:nuclear exosome (RNase complex)"/>
    <property type="evidence" value="ECO:0007669"/>
    <property type="project" value="TreeGrafter"/>
</dbReference>
<proteinExistence type="inferred from homology"/>
<evidence type="ECO:0000256" key="1">
    <source>
        <dbReference type="ARBA" id="ARBA00006678"/>
    </source>
</evidence>
<dbReference type="InterPro" id="IPR050080">
    <property type="entry name" value="RNase_PH"/>
</dbReference>
<dbReference type="GO" id="GO:0071051">
    <property type="term" value="P:poly(A)-dependent snoRNA 3'-end processing"/>
    <property type="evidence" value="ECO:0007669"/>
    <property type="project" value="TreeGrafter"/>
</dbReference>
<comment type="caution">
    <text evidence="3">The sequence shown here is derived from an EMBL/GenBank/DDBJ whole genome shotgun (WGS) entry which is preliminary data.</text>
</comment>
<dbReference type="GO" id="GO:0071028">
    <property type="term" value="P:nuclear mRNA surveillance"/>
    <property type="evidence" value="ECO:0007669"/>
    <property type="project" value="TreeGrafter"/>
</dbReference>
<dbReference type="GO" id="GO:0016075">
    <property type="term" value="P:rRNA catabolic process"/>
    <property type="evidence" value="ECO:0007669"/>
    <property type="project" value="TreeGrafter"/>
</dbReference>
<dbReference type="SUPFAM" id="SSF55666">
    <property type="entry name" value="Ribonuclease PH domain 2-like"/>
    <property type="match status" value="1"/>
</dbReference>
<gene>
    <name evidence="3" type="ORF">BdWA1_000372</name>
</gene>
<dbReference type="GO" id="GO:0034475">
    <property type="term" value="P:U4 snRNA 3'-end processing"/>
    <property type="evidence" value="ECO:0007669"/>
    <property type="project" value="TreeGrafter"/>
</dbReference>
<dbReference type="InterPro" id="IPR027408">
    <property type="entry name" value="PNPase/RNase_PH_dom_sf"/>
</dbReference>
<dbReference type="InterPro" id="IPR036345">
    <property type="entry name" value="ExoRNase_PH_dom2_sf"/>
</dbReference>
<reference evidence="3" key="1">
    <citation type="journal article" date="2023" name="Nat. Microbiol.">
        <title>Babesia duncani multi-omics identifies virulence factors and drug targets.</title>
        <authorList>
            <person name="Singh P."/>
            <person name="Lonardi S."/>
            <person name="Liang Q."/>
            <person name="Vydyam P."/>
            <person name="Khabirova E."/>
            <person name="Fang T."/>
            <person name="Gihaz S."/>
            <person name="Thekkiniath J."/>
            <person name="Munshi M."/>
            <person name="Abel S."/>
            <person name="Ciampossin L."/>
            <person name="Batugedara G."/>
            <person name="Gupta M."/>
            <person name="Lu X.M."/>
            <person name="Lenz T."/>
            <person name="Chakravarty S."/>
            <person name="Cornillot E."/>
            <person name="Hu Y."/>
            <person name="Ma W."/>
            <person name="Gonzalez L.M."/>
            <person name="Sanchez S."/>
            <person name="Estrada K."/>
            <person name="Sanchez-Flores A."/>
            <person name="Montero E."/>
            <person name="Harb O.S."/>
            <person name="Le Roch K.G."/>
            <person name="Mamoun C.B."/>
        </authorList>
    </citation>
    <scope>NUCLEOTIDE SEQUENCE</scope>
    <source>
        <strain evidence="3">WA1</strain>
    </source>
</reference>
<dbReference type="Gene3D" id="3.30.230.70">
    <property type="entry name" value="GHMP Kinase, N-terminal domain"/>
    <property type="match status" value="1"/>
</dbReference>
<keyword evidence="4" id="KW-1185">Reference proteome</keyword>
<feature type="domain" description="Exoribonuclease phosphorolytic" evidence="2">
    <location>
        <begin position="37"/>
        <end position="157"/>
    </location>
</feature>
<dbReference type="GeneID" id="94334670"/>
<dbReference type="Proteomes" id="UP001214638">
    <property type="component" value="Unassembled WGS sequence"/>
</dbReference>
<organism evidence="3 4">
    <name type="scientific">Babesia duncani</name>
    <dbReference type="NCBI Taxonomy" id="323732"/>
    <lineage>
        <taxon>Eukaryota</taxon>
        <taxon>Sar</taxon>
        <taxon>Alveolata</taxon>
        <taxon>Apicomplexa</taxon>
        <taxon>Aconoidasida</taxon>
        <taxon>Piroplasmida</taxon>
        <taxon>Babesiidae</taxon>
        <taxon>Babesia</taxon>
    </lineage>
</organism>
<dbReference type="KEGG" id="bdw:94334670"/>
<accession>A0AAD9PM84</accession>
<dbReference type="PANTHER" id="PTHR11953:SF0">
    <property type="entry name" value="EXOSOME COMPLEX COMPONENT RRP41"/>
    <property type="match status" value="1"/>
</dbReference>
<dbReference type="PANTHER" id="PTHR11953">
    <property type="entry name" value="EXOSOME COMPLEX COMPONENT"/>
    <property type="match status" value="1"/>
</dbReference>
<dbReference type="GO" id="GO:0005730">
    <property type="term" value="C:nucleolus"/>
    <property type="evidence" value="ECO:0007669"/>
    <property type="project" value="TreeGrafter"/>
</dbReference>
<dbReference type="InterPro" id="IPR001247">
    <property type="entry name" value="ExoRNase_PH_dom1"/>
</dbReference>
<protein>
    <submittedName>
        <fullName evidence="3">Bifunctional Exoribonuclease</fullName>
    </submittedName>
</protein>
<dbReference type="GO" id="GO:0000177">
    <property type="term" value="C:cytoplasmic exosome (RNase complex)"/>
    <property type="evidence" value="ECO:0007669"/>
    <property type="project" value="TreeGrafter"/>
</dbReference>
<dbReference type="SUPFAM" id="SSF54211">
    <property type="entry name" value="Ribosomal protein S5 domain 2-like"/>
    <property type="match status" value="1"/>
</dbReference>
<dbReference type="EMBL" id="JALLKP010000001">
    <property type="protein sequence ID" value="KAK2197373.1"/>
    <property type="molecule type" value="Genomic_DNA"/>
</dbReference>